<reference evidence="1" key="1">
    <citation type="submission" date="2020-05" db="EMBL/GenBank/DDBJ databases">
        <title>Large-scale comparative analyses of tick genomes elucidate their genetic diversity and vector capacities.</title>
        <authorList>
            <person name="Jia N."/>
            <person name="Wang J."/>
            <person name="Shi W."/>
            <person name="Du L."/>
            <person name="Sun Y."/>
            <person name="Zhan W."/>
            <person name="Jiang J."/>
            <person name="Wang Q."/>
            <person name="Zhang B."/>
            <person name="Ji P."/>
            <person name="Sakyi L.B."/>
            <person name="Cui X."/>
            <person name="Yuan T."/>
            <person name="Jiang B."/>
            <person name="Yang W."/>
            <person name="Lam T.T.-Y."/>
            <person name="Chang Q."/>
            <person name="Ding S."/>
            <person name="Wang X."/>
            <person name="Zhu J."/>
            <person name="Ruan X."/>
            <person name="Zhao L."/>
            <person name="Wei J."/>
            <person name="Que T."/>
            <person name="Du C."/>
            <person name="Cheng J."/>
            <person name="Dai P."/>
            <person name="Han X."/>
            <person name="Huang E."/>
            <person name="Gao Y."/>
            <person name="Liu J."/>
            <person name="Shao H."/>
            <person name="Ye R."/>
            <person name="Li L."/>
            <person name="Wei W."/>
            <person name="Wang X."/>
            <person name="Wang C."/>
            <person name="Yang T."/>
            <person name="Huo Q."/>
            <person name="Li W."/>
            <person name="Guo W."/>
            <person name="Chen H."/>
            <person name="Zhou L."/>
            <person name="Ni X."/>
            <person name="Tian J."/>
            <person name="Zhou Y."/>
            <person name="Sheng Y."/>
            <person name="Liu T."/>
            <person name="Pan Y."/>
            <person name="Xia L."/>
            <person name="Li J."/>
            <person name="Zhao F."/>
            <person name="Cao W."/>
        </authorList>
    </citation>
    <scope>NUCLEOTIDE SEQUENCE</scope>
    <source>
        <strain evidence="1">Dsil-2018</strain>
    </source>
</reference>
<dbReference type="EMBL" id="CM023480">
    <property type="protein sequence ID" value="KAH7970390.1"/>
    <property type="molecule type" value="Genomic_DNA"/>
</dbReference>
<dbReference type="Proteomes" id="UP000821865">
    <property type="component" value="Chromosome 11"/>
</dbReference>
<gene>
    <name evidence="1" type="ORF">HPB49_005538</name>
</gene>
<protein>
    <submittedName>
        <fullName evidence="1">Uncharacterized protein</fullName>
    </submittedName>
</protein>
<evidence type="ECO:0000313" key="1">
    <source>
        <dbReference type="EMBL" id="KAH7970390.1"/>
    </source>
</evidence>
<organism evidence="1 2">
    <name type="scientific">Dermacentor silvarum</name>
    <name type="common">Tick</name>
    <dbReference type="NCBI Taxonomy" id="543639"/>
    <lineage>
        <taxon>Eukaryota</taxon>
        <taxon>Metazoa</taxon>
        <taxon>Ecdysozoa</taxon>
        <taxon>Arthropoda</taxon>
        <taxon>Chelicerata</taxon>
        <taxon>Arachnida</taxon>
        <taxon>Acari</taxon>
        <taxon>Parasitiformes</taxon>
        <taxon>Ixodida</taxon>
        <taxon>Ixodoidea</taxon>
        <taxon>Ixodidae</taxon>
        <taxon>Rhipicephalinae</taxon>
        <taxon>Dermacentor</taxon>
    </lineage>
</organism>
<sequence>MDSVNVPEEVVQYLVNQTDGSPIQREQVASLLRQRVMTAAVTTAPVGLGAPVAVSQPPAVTCMPYGTSEPPKFTGFNDLQSLEVFLERLENFCLVSGIDSARRLSNVVPAALEGSAKLWWRFVGVFATWEEFTQAFRAEFASIDSKRRLKEELQQCTQHPEENLKEFIYVISAYYDRIGETVPEEEKVQRVLRQMHPQLQDLAEGSTFTTLRELATEADGFMERAWRRWQYKPPPPPTNQVAKDLAFQPHRAVANALGPRPMSAAATVGTTTSATMSPPYHWPLHPAAVQPSYLRDRIHPAPTLPTMTQPIAYTSQPAARWQQPNTRQVHCQRCGGIGHVARQCATGRQNVPPRPRDGATGQSDIIITDTKPRDGATGRSDIVRMEKESWEAEESE</sequence>
<name>A0ACB8DIB0_DERSI</name>
<evidence type="ECO:0000313" key="2">
    <source>
        <dbReference type="Proteomes" id="UP000821865"/>
    </source>
</evidence>
<proteinExistence type="predicted"/>
<accession>A0ACB8DIB0</accession>
<keyword evidence="2" id="KW-1185">Reference proteome</keyword>
<comment type="caution">
    <text evidence="1">The sequence shown here is derived from an EMBL/GenBank/DDBJ whole genome shotgun (WGS) entry which is preliminary data.</text>
</comment>